<dbReference type="Pfam" id="PF03062">
    <property type="entry name" value="MBOAT"/>
    <property type="match status" value="1"/>
</dbReference>
<feature type="transmembrane region" description="Helical" evidence="13">
    <location>
        <begin position="586"/>
        <end position="602"/>
    </location>
</feature>
<dbReference type="PANTHER" id="PTHR10408">
    <property type="entry name" value="STEROL O-ACYLTRANSFERASE"/>
    <property type="match status" value="1"/>
</dbReference>
<feature type="compositionally biased region" description="Polar residues" evidence="12">
    <location>
        <begin position="360"/>
        <end position="371"/>
    </location>
</feature>
<dbReference type="GO" id="GO:0034737">
    <property type="term" value="F:ergosterol O-acyltransferase activity"/>
    <property type="evidence" value="ECO:0007669"/>
    <property type="project" value="TreeGrafter"/>
</dbReference>
<keyword evidence="6 13" id="KW-1133">Transmembrane helix</keyword>
<keyword evidence="4 13" id="KW-0812">Transmembrane</keyword>
<dbReference type="AlphaFoldDB" id="A0A0E9NSB8"/>
<keyword evidence="5 10" id="KW-0256">Endoplasmic reticulum</keyword>
<feature type="transmembrane region" description="Helical" evidence="13">
    <location>
        <begin position="480"/>
        <end position="501"/>
    </location>
</feature>
<gene>
    <name evidence="14" type="ORF">G7K_6625-t1</name>
</gene>
<dbReference type="EMBL" id="BACD03000073">
    <property type="protein sequence ID" value="GAO52551.1"/>
    <property type="molecule type" value="Genomic_DNA"/>
</dbReference>
<feature type="transmembrane region" description="Helical" evidence="13">
    <location>
        <begin position="194"/>
        <end position="214"/>
    </location>
</feature>
<feature type="region of interest" description="Disordered" evidence="12">
    <location>
        <begin position="42"/>
        <end position="124"/>
    </location>
</feature>
<feature type="transmembrane region" description="Helical" evidence="13">
    <location>
        <begin position="297"/>
        <end position="315"/>
    </location>
</feature>
<name>A0A0E9NSB8_SAICN</name>
<keyword evidence="7 10" id="KW-0472">Membrane</keyword>
<feature type="transmembrane region" description="Helical" evidence="13">
    <location>
        <begin position="614"/>
        <end position="637"/>
    </location>
</feature>
<evidence type="ECO:0000256" key="7">
    <source>
        <dbReference type="ARBA" id="ARBA00023136"/>
    </source>
</evidence>
<evidence type="ECO:0000256" key="9">
    <source>
        <dbReference type="ARBA" id="ARBA00023568"/>
    </source>
</evidence>
<reference evidence="14 15" key="3">
    <citation type="journal article" date="2015" name="Genome Announc.">
        <title>Draft Genome Sequence of the Archiascomycetous Yeast Saitoella complicata.</title>
        <authorList>
            <person name="Yamauchi K."/>
            <person name="Kondo S."/>
            <person name="Hamamoto M."/>
            <person name="Takahashi Y."/>
            <person name="Ogura Y."/>
            <person name="Hayashi T."/>
            <person name="Nishida H."/>
        </authorList>
    </citation>
    <scope>NUCLEOTIDE SEQUENCE [LARGE SCALE GENOMIC DNA]</scope>
    <source>
        <strain evidence="14 15">NRRL Y-17804</strain>
    </source>
</reference>
<evidence type="ECO:0000256" key="11">
    <source>
        <dbReference type="PIRSR" id="PIRSR000439-1"/>
    </source>
</evidence>
<evidence type="ECO:0000256" key="8">
    <source>
        <dbReference type="ARBA" id="ARBA00023315"/>
    </source>
</evidence>
<evidence type="ECO:0000256" key="3">
    <source>
        <dbReference type="ARBA" id="ARBA00022679"/>
    </source>
</evidence>
<reference evidence="14 15" key="2">
    <citation type="journal article" date="2014" name="J. Gen. Appl. Microbiol.">
        <title>The early diverging ascomycetous budding yeast Saitoella complicata has three histone deacetylases belonging to the Clr6, Hos2, and Rpd3 lineages.</title>
        <authorList>
            <person name="Nishida H."/>
            <person name="Matsumoto T."/>
            <person name="Kondo S."/>
            <person name="Hamamoto M."/>
            <person name="Yoshikawa H."/>
        </authorList>
    </citation>
    <scope>NUCLEOTIDE SEQUENCE [LARGE SCALE GENOMIC DNA]</scope>
    <source>
        <strain evidence="14 15">NRRL Y-17804</strain>
    </source>
</reference>
<feature type="region of interest" description="Disordered" evidence="12">
    <location>
        <begin position="345"/>
        <end position="377"/>
    </location>
</feature>
<proteinExistence type="inferred from homology"/>
<organism evidence="14 15">
    <name type="scientific">Saitoella complicata (strain BCRC 22490 / CBS 7301 / JCM 7358 / NBRC 10748 / NRRL Y-17804)</name>
    <dbReference type="NCBI Taxonomy" id="698492"/>
    <lineage>
        <taxon>Eukaryota</taxon>
        <taxon>Fungi</taxon>
        <taxon>Dikarya</taxon>
        <taxon>Ascomycota</taxon>
        <taxon>Taphrinomycotina</taxon>
        <taxon>Taphrinomycotina incertae sedis</taxon>
        <taxon>Saitoella</taxon>
    </lineage>
</organism>
<feature type="transmembrane region" description="Helical" evidence="13">
    <location>
        <begin position="442"/>
        <end position="460"/>
    </location>
</feature>
<dbReference type="PIRSF" id="PIRSF000439">
    <property type="entry name" value="Oat_ACAT_DAG_ARE"/>
    <property type="match status" value="1"/>
</dbReference>
<protein>
    <recommendedName>
        <fullName evidence="10">O-acyltransferase</fullName>
    </recommendedName>
</protein>
<evidence type="ECO:0000256" key="2">
    <source>
        <dbReference type="ARBA" id="ARBA00009010"/>
    </source>
</evidence>
<feature type="compositionally biased region" description="Polar residues" evidence="12">
    <location>
        <begin position="54"/>
        <end position="68"/>
    </location>
</feature>
<sequence length="638" mass="73614">MSRAPTTLARAFSARRNESYRHCLKEDRKAAKPLCPDTVTSSFDAALQQDENDTSTPTESTISRSDTAGSEEVIDAAYNDKEYEKQKERTSNPSPQFSRNETEEKITTLKGHVRRISDKDGENKVDAELKQSDAGRIELKTKDAVSSFSKDDSAARRRRTRTNIPKRKEFHDLVFEPRMTALDRTNPKSAESPFLGFYSLFWLSLALLVVKTLAQNYHITGHFLGSQLHATFTQDIFAVFWVDLLMVASSSFCLVLHKLVQYGLVDWDREGWIVQHVWQTIYLFGAIGVTWARDWPWIQTVFLVLHALVMLMKQYSYSTHNGYLSSVLKHKQAQEAELRVLREGTGARRGSADSGVEINTPAQQNGDGNTSQEEQHEQELELLADIEGCEEELTGPVYGKIKYPANVTLPNFLDYLLVPSLVYEIEYPRTERIRWPYVLEKSAATFGCFFLMVMISEHYVLPVIPPADMPVQDKLANLPWVLLDIIFPFITLYLLTFYLIFECVLNVFAELSCMADRYFYSTWWNSVSWDEFARDWNKPVHNFLLRHVYHSSISNMKLSKKRATLLTFFLSSCIHELVMACITRKIRFYLLGFQMLQLPLITMSRSRWFREWKVAGNVFFWFGLFTGPSFLCLLYVLL</sequence>
<feature type="compositionally biased region" description="Basic and acidic residues" evidence="12">
    <location>
        <begin position="78"/>
        <end position="90"/>
    </location>
</feature>
<comment type="caution">
    <text evidence="14">The sequence shown here is derived from an EMBL/GenBank/DDBJ whole genome shotgun (WGS) entry which is preliminary data.</text>
</comment>
<evidence type="ECO:0000256" key="6">
    <source>
        <dbReference type="ARBA" id="ARBA00022989"/>
    </source>
</evidence>
<feature type="active site" evidence="11">
    <location>
        <position position="575"/>
    </location>
</feature>
<evidence type="ECO:0000256" key="4">
    <source>
        <dbReference type="ARBA" id="ARBA00022692"/>
    </source>
</evidence>
<dbReference type="InterPro" id="IPR004299">
    <property type="entry name" value="MBOAT_fam"/>
</dbReference>
<reference evidence="14 15" key="1">
    <citation type="journal article" date="2011" name="J. Gen. Appl. Microbiol.">
        <title>Draft genome sequencing of the enigmatic yeast Saitoella complicata.</title>
        <authorList>
            <person name="Nishida H."/>
            <person name="Hamamoto M."/>
            <person name="Sugiyama J."/>
        </authorList>
    </citation>
    <scope>NUCLEOTIDE SEQUENCE [LARGE SCALE GENOMIC DNA]</scope>
    <source>
        <strain evidence="14 15">NRRL Y-17804</strain>
    </source>
</reference>
<dbReference type="OMA" id="INWWYVA"/>
<comment type="similarity">
    <text evidence="2 10">Belongs to the membrane-bound acyltransferase family. Sterol o-acyltransferase subfamily.</text>
</comment>
<evidence type="ECO:0000256" key="12">
    <source>
        <dbReference type="SAM" id="MobiDB-lite"/>
    </source>
</evidence>
<evidence type="ECO:0000313" key="14">
    <source>
        <dbReference type="EMBL" id="GAO52551.1"/>
    </source>
</evidence>
<dbReference type="Proteomes" id="UP000033140">
    <property type="component" value="Unassembled WGS sequence"/>
</dbReference>
<keyword evidence="15" id="KW-1185">Reference proteome</keyword>
<comment type="function">
    <text evidence="9">Sterol O-acyltransferase that catalyzes the formation of stery esters.</text>
</comment>
<accession>A0A0E9NSB8</accession>
<feature type="compositionally biased region" description="Basic and acidic residues" evidence="12">
    <location>
        <begin position="115"/>
        <end position="124"/>
    </location>
</feature>
<comment type="subcellular location">
    <subcellularLocation>
        <location evidence="1 10">Endoplasmic reticulum membrane</location>
        <topology evidence="1 10">Multi-pass membrane protein</topology>
    </subcellularLocation>
</comment>
<evidence type="ECO:0000256" key="5">
    <source>
        <dbReference type="ARBA" id="ARBA00022824"/>
    </source>
</evidence>
<feature type="transmembrane region" description="Helical" evidence="13">
    <location>
        <begin position="272"/>
        <end position="291"/>
    </location>
</feature>
<keyword evidence="8 10" id="KW-0012">Acyltransferase</keyword>
<dbReference type="GO" id="GO:0005789">
    <property type="term" value="C:endoplasmic reticulum membrane"/>
    <property type="evidence" value="ECO:0007669"/>
    <property type="project" value="UniProtKB-SubCell"/>
</dbReference>
<evidence type="ECO:0000256" key="13">
    <source>
        <dbReference type="SAM" id="Phobius"/>
    </source>
</evidence>
<dbReference type="STRING" id="698492.A0A0E9NSB8"/>
<dbReference type="PANTHER" id="PTHR10408:SF23">
    <property type="entry name" value="STEROL O-ACYLTRANSFERASE 1-RELATED"/>
    <property type="match status" value="1"/>
</dbReference>
<feature type="transmembrane region" description="Helical" evidence="13">
    <location>
        <begin position="236"/>
        <end position="260"/>
    </location>
</feature>
<keyword evidence="3 10" id="KW-0808">Transferase</keyword>
<evidence type="ECO:0000256" key="1">
    <source>
        <dbReference type="ARBA" id="ARBA00004477"/>
    </source>
</evidence>
<dbReference type="GO" id="GO:0008204">
    <property type="term" value="P:ergosterol metabolic process"/>
    <property type="evidence" value="ECO:0007669"/>
    <property type="project" value="TreeGrafter"/>
</dbReference>
<evidence type="ECO:0000256" key="10">
    <source>
        <dbReference type="PIRNR" id="PIRNR000439"/>
    </source>
</evidence>
<dbReference type="InterPro" id="IPR014371">
    <property type="entry name" value="Oat_ACAT_DAG_ARE"/>
</dbReference>
<evidence type="ECO:0000313" key="15">
    <source>
        <dbReference type="Proteomes" id="UP000033140"/>
    </source>
</evidence>